<dbReference type="RefSeq" id="XP_013756395.1">
    <property type="nucleotide sequence ID" value="XM_013900941.1"/>
</dbReference>
<dbReference type="GO" id="GO:0005759">
    <property type="term" value="C:mitochondrial matrix"/>
    <property type="evidence" value="ECO:0007669"/>
    <property type="project" value="UniProtKB-SubCell"/>
</dbReference>
<dbReference type="AlphaFoldDB" id="A0A0L0DG85"/>
<dbReference type="EMBL" id="GL349465">
    <property type="protein sequence ID" value="KNC51195.1"/>
    <property type="molecule type" value="Genomic_DNA"/>
</dbReference>
<dbReference type="EC" id="6.1.1.20" evidence="3"/>
<dbReference type="GeneID" id="25565688"/>
<dbReference type="SUPFAM" id="SSF55681">
    <property type="entry name" value="Class II aaRS and biotin synthetases"/>
    <property type="match status" value="1"/>
</dbReference>
<dbReference type="OrthoDB" id="4457at2759"/>
<dbReference type="GO" id="GO:0005524">
    <property type="term" value="F:ATP binding"/>
    <property type="evidence" value="ECO:0007669"/>
    <property type="project" value="UniProtKB-KW"/>
</dbReference>
<evidence type="ECO:0000256" key="6">
    <source>
        <dbReference type="ARBA" id="ARBA00022840"/>
    </source>
</evidence>
<keyword evidence="16" id="KW-1185">Reference proteome</keyword>
<dbReference type="Gene3D" id="3.30.70.380">
    <property type="entry name" value="Ferrodoxin-fold anticodon-binding domain"/>
    <property type="match status" value="1"/>
</dbReference>
<dbReference type="GO" id="GO:0006432">
    <property type="term" value="P:phenylalanyl-tRNA aminoacylation"/>
    <property type="evidence" value="ECO:0007669"/>
    <property type="project" value="InterPro"/>
</dbReference>
<dbReference type="InterPro" id="IPR045864">
    <property type="entry name" value="aa-tRNA-synth_II/BPL/LPL"/>
</dbReference>
<dbReference type="Gene3D" id="3.30.930.10">
    <property type="entry name" value="Bira Bifunctional Protein, Domain 2"/>
    <property type="match status" value="2"/>
</dbReference>
<evidence type="ECO:0000256" key="12">
    <source>
        <dbReference type="ARBA" id="ARBA00049255"/>
    </source>
</evidence>
<accession>A0A0L0DG85</accession>
<evidence type="ECO:0000256" key="1">
    <source>
        <dbReference type="ARBA" id="ARBA00004305"/>
    </source>
</evidence>
<reference evidence="15 16" key="1">
    <citation type="submission" date="2010-05" db="EMBL/GenBank/DDBJ databases">
        <title>The Genome Sequence of Thecamonas trahens ATCC 50062.</title>
        <authorList>
            <consortium name="The Broad Institute Genome Sequencing Platform"/>
            <person name="Russ C."/>
            <person name="Cuomo C."/>
            <person name="Shea T."/>
            <person name="Young S.K."/>
            <person name="Zeng Q."/>
            <person name="Koehrsen M."/>
            <person name="Haas B."/>
            <person name="Borodovsky M."/>
            <person name="Guigo R."/>
            <person name="Alvarado L."/>
            <person name="Berlin A."/>
            <person name="Bochicchio J."/>
            <person name="Borenstein D."/>
            <person name="Chapman S."/>
            <person name="Chen Z."/>
            <person name="Freedman E."/>
            <person name="Gellesch M."/>
            <person name="Goldberg J."/>
            <person name="Griggs A."/>
            <person name="Gujja S."/>
            <person name="Heilman E."/>
            <person name="Heiman D."/>
            <person name="Hepburn T."/>
            <person name="Howarth C."/>
            <person name="Jen D."/>
            <person name="Larson L."/>
            <person name="Mehta T."/>
            <person name="Park D."/>
            <person name="Pearson M."/>
            <person name="Roberts A."/>
            <person name="Saif S."/>
            <person name="Shenoy N."/>
            <person name="Sisk P."/>
            <person name="Stolte C."/>
            <person name="Sykes S."/>
            <person name="Thomson T."/>
            <person name="Walk T."/>
            <person name="White J."/>
            <person name="Yandava C."/>
            <person name="Burger G."/>
            <person name="Gray M.W."/>
            <person name="Holland P.W.H."/>
            <person name="King N."/>
            <person name="Lang F.B.F."/>
            <person name="Roger A.J."/>
            <person name="Ruiz-Trillo I."/>
            <person name="Lander E."/>
            <person name="Nusbaum C."/>
        </authorList>
    </citation>
    <scope>NUCLEOTIDE SEQUENCE [LARGE SCALE GENOMIC DNA]</scope>
    <source>
        <strain evidence="15 16">ATCC 50062</strain>
    </source>
</reference>
<dbReference type="Proteomes" id="UP000054408">
    <property type="component" value="Unassembled WGS sequence"/>
</dbReference>
<dbReference type="InterPro" id="IPR006195">
    <property type="entry name" value="aa-tRNA-synth_II"/>
</dbReference>
<protein>
    <recommendedName>
        <fullName evidence="3">phenylalanine--tRNA ligase</fullName>
        <ecNumber evidence="3">6.1.1.20</ecNumber>
    </recommendedName>
    <alternativeName>
        <fullName evidence="11">Phenylalanyl-tRNA synthetase</fullName>
    </alternativeName>
</protein>
<evidence type="ECO:0000256" key="5">
    <source>
        <dbReference type="ARBA" id="ARBA00022741"/>
    </source>
</evidence>
<evidence type="ECO:0000256" key="10">
    <source>
        <dbReference type="ARBA" id="ARBA00023146"/>
    </source>
</evidence>
<dbReference type="PANTHER" id="PTHR11538:SF41">
    <property type="entry name" value="PHENYLALANINE--TRNA LIGASE, MITOCHONDRIAL"/>
    <property type="match status" value="1"/>
</dbReference>
<comment type="subcellular location">
    <subcellularLocation>
        <location evidence="1">Mitochondrion matrix</location>
    </subcellularLocation>
</comment>
<sequence>MESGAAGPVAQEVLAAVDKSVCNIPDNVLAKVDAKLHNAGFHPIATIKERIVAALPAETVVVDALSPVVSTAANFDSLGFPADHVSRSKSDTYYINSETVLRTHTSAHQVELMRAGHRQYAVFGDVYRRDEIDASHYPVFHQAEGVQLFDKEQLAATHDLGSEAAIGAWLEADLKGSLLKVVESVFPGELEVRWNEDYFPFTHPSWELEVLYNDAWLETLGCGIIHPDVLTRGLGADAAKRSVGWAYGLGLDRLAMILFNIPDVRLFWSTDERFHNQFTSRELVQFKPYSKYPPSYRDVSFWLPAGDGAYHVNDFYELARTIGGDLIEDVALIDEFTHPKTGLVSHCFRINYRSHDETLTNEFVDSLQHKLRIAVVADLGVELR</sequence>
<evidence type="ECO:0000256" key="4">
    <source>
        <dbReference type="ARBA" id="ARBA00022598"/>
    </source>
</evidence>
<keyword evidence="7" id="KW-0648">Protein biosynthesis</keyword>
<dbReference type="STRING" id="461836.A0A0L0DG85"/>
<evidence type="ECO:0000256" key="3">
    <source>
        <dbReference type="ARBA" id="ARBA00012814"/>
    </source>
</evidence>
<dbReference type="PANTHER" id="PTHR11538">
    <property type="entry name" value="PHENYLALANYL-TRNA SYNTHETASE"/>
    <property type="match status" value="1"/>
</dbReference>
<dbReference type="GO" id="GO:0000049">
    <property type="term" value="F:tRNA binding"/>
    <property type="evidence" value="ECO:0007669"/>
    <property type="project" value="InterPro"/>
</dbReference>
<feature type="domain" description="FDX-ACB" evidence="14">
    <location>
        <begin position="290"/>
        <end position="384"/>
    </location>
</feature>
<dbReference type="CDD" id="cd00496">
    <property type="entry name" value="PheRS_alpha_core"/>
    <property type="match status" value="1"/>
</dbReference>
<evidence type="ECO:0000259" key="13">
    <source>
        <dbReference type="PROSITE" id="PS50862"/>
    </source>
</evidence>
<evidence type="ECO:0000256" key="2">
    <source>
        <dbReference type="ARBA" id="ARBA00008226"/>
    </source>
</evidence>
<dbReference type="GO" id="GO:0004826">
    <property type="term" value="F:phenylalanine-tRNA ligase activity"/>
    <property type="evidence" value="ECO:0007669"/>
    <property type="project" value="UniProtKB-EC"/>
</dbReference>
<dbReference type="InterPro" id="IPR005121">
    <property type="entry name" value="Fdx_antiC-bd"/>
</dbReference>
<dbReference type="Pfam" id="PF01409">
    <property type="entry name" value="tRNA-synt_2d"/>
    <property type="match status" value="1"/>
</dbReference>
<keyword evidence="10 15" id="KW-0030">Aminoacyl-tRNA synthetase</keyword>
<gene>
    <name evidence="15" type="ORF">AMSG_06549</name>
</gene>
<evidence type="ECO:0000256" key="7">
    <source>
        <dbReference type="ARBA" id="ARBA00022917"/>
    </source>
</evidence>
<feature type="domain" description="Aminoacyl-transfer RNA synthetases class-II family profile" evidence="13">
    <location>
        <begin position="66"/>
        <end position="288"/>
    </location>
</feature>
<keyword evidence="4" id="KW-0436">Ligase</keyword>
<evidence type="ECO:0000256" key="8">
    <source>
        <dbReference type="ARBA" id="ARBA00022946"/>
    </source>
</evidence>
<name>A0A0L0DG85_THETB</name>
<keyword evidence="6" id="KW-0067">ATP-binding</keyword>
<dbReference type="InterPro" id="IPR036690">
    <property type="entry name" value="Fdx_antiC-bd_sf"/>
</dbReference>
<evidence type="ECO:0000256" key="11">
    <source>
        <dbReference type="ARBA" id="ARBA00031194"/>
    </source>
</evidence>
<dbReference type="FunFam" id="3.30.70.380:FF:000002">
    <property type="entry name" value="phenylalanine--tRNA ligase, mitochondrial"/>
    <property type="match status" value="1"/>
</dbReference>
<dbReference type="SUPFAM" id="SSF54991">
    <property type="entry name" value="Anticodon-binding domain of PheRS"/>
    <property type="match status" value="1"/>
</dbReference>
<dbReference type="InterPro" id="IPR004530">
    <property type="entry name" value="Phe-tRNA-synth_IIc_mito"/>
</dbReference>
<evidence type="ECO:0000256" key="9">
    <source>
        <dbReference type="ARBA" id="ARBA00023128"/>
    </source>
</evidence>
<comment type="catalytic activity">
    <reaction evidence="12">
        <text>tRNA(Phe) + L-phenylalanine + ATP = L-phenylalanyl-tRNA(Phe) + AMP + diphosphate + H(+)</text>
        <dbReference type="Rhea" id="RHEA:19413"/>
        <dbReference type="Rhea" id="RHEA-COMP:9668"/>
        <dbReference type="Rhea" id="RHEA-COMP:9699"/>
        <dbReference type="ChEBI" id="CHEBI:15378"/>
        <dbReference type="ChEBI" id="CHEBI:30616"/>
        <dbReference type="ChEBI" id="CHEBI:33019"/>
        <dbReference type="ChEBI" id="CHEBI:58095"/>
        <dbReference type="ChEBI" id="CHEBI:78442"/>
        <dbReference type="ChEBI" id="CHEBI:78531"/>
        <dbReference type="ChEBI" id="CHEBI:456215"/>
        <dbReference type="EC" id="6.1.1.20"/>
    </reaction>
</comment>
<comment type="similarity">
    <text evidence="2">Belongs to the class-II aminoacyl-tRNA synthetase family.</text>
</comment>
<dbReference type="SMART" id="SM00896">
    <property type="entry name" value="FDX-ACB"/>
    <property type="match status" value="1"/>
</dbReference>
<dbReference type="NCBIfam" id="TIGR00469">
    <property type="entry name" value="pheS_mito"/>
    <property type="match status" value="1"/>
</dbReference>
<keyword evidence="9" id="KW-0496">Mitochondrion</keyword>
<evidence type="ECO:0000313" key="16">
    <source>
        <dbReference type="Proteomes" id="UP000054408"/>
    </source>
</evidence>
<organism evidence="15 16">
    <name type="scientific">Thecamonas trahens ATCC 50062</name>
    <dbReference type="NCBI Taxonomy" id="461836"/>
    <lineage>
        <taxon>Eukaryota</taxon>
        <taxon>Apusozoa</taxon>
        <taxon>Apusomonadida</taxon>
        <taxon>Apusomonadidae</taxon>
        <taxon>Thecamonas</taxon>
    </lineage>
</organism>
<keyword evidence="8" id="KW-0809">Transit peptide</keyword>
<dbReference type="eggNOG" id="KOG2783">
    <property type="taxonomic scope" value="Eukaryota"/>
</dbReference>
<dbReference type="PROSITE" id="PS50862">
    <property type="entry name" value="AA_TRNA_LIGASE_II"/>
    <property type="match status" value="1"/>
</dbReference>
<dbReference type="PROSITE" id="PS51447">
    <property type="entry name" value="FDX_ACB"/>
    <property type="match status" value="1"/>
</dbReference>
<dbReference type="OMA" id="RINYRAM"/>
<keyword evidence="5" id="KW-0547">Nucleotide-binding</keyword>
<evidence type="ECO:0000259" key="14">
    <source>
        <dbReference type="PROSITE" id="PS51447"/>
    </source>
</evidence>
<dbReference type="InterPro" id="IPR002319">
    <property type="entry name" value="Phenylalanyl-tRNA_Synthase"/>
</dbReference>
<dbReference type="Pfam" id="PF03147">
    <property type="entry name" value="FDX-ACB"/>
    <property type="match status" value="1"/>
</dbReference>
<evidence type="ECO:0000313" key="15">
    <source>
        <dbReference type="EMBL" id="KNC51195.1"/>
    </source>
</evidence>
<proteinExistence type="inferred from homology"/>